<name>A0A369JGQ4_HYPMA</name>
<proteinExistence type="predicted"/>
<feature type="compositionally biased region" description="Basic and acidic residues" evidence="1">
    <location>
        <begin position="46"/>
        <end position="76"/>
    </location>
</feature>
<evidence type="ECO:0000313" key="3">
    <source>
        <dbReference type="Proteomes" id="UP000076154"/>
    </source>
</evidence>
<protein>
    <submittedName>
        <fullName evidence="2">Uncharacterized protein</fullName>
    </submittedName>
</protein>
<comment type="caution">
    <text evidence="2">The sequence shown here is derived from an EMBL/GenBank/DDBJ whole genome shotgun (WGS) entry which is preliminary data.</text>
</comment>
<reference evidence="2" key="1">
    <citation type="submission" date="2018-04" db="EMBL/GenBank/DDBJ databases">
        <title>Whole genome sequencing of Hypsizygus marmoreus.</title>
        <authorList>
            <person name="Choi I.-G."/>
            <person name="Min B."/>
            <person name="Kim J.-G."/>
            <person name="Kim S."/>
            <person name="Oh Y.-L."/>
            <person name="Kong W.-S."/>
            <person name="Park H."/>
            <person name="Jeong J."/>
            <person name="Song E.-S."/>
        </authorList>
    </citation>
    <scope>NUCLEOTIDE SEQUENCE [LARGE SCALE GENOMIC DNA]</scope>
    <source>
        <strain evidence="2">51987-8</strain>
    </source>
</reference>
<dbReference type="EMBL" id="LUEZ02000068">
    <property type="protein sequence ID" value="RDB20380.1"/>
    <property type="molecule type" value="Genomic_DNA"/>
</dbReference>
<feature type="compositionally biased region" description="Basic and acidic residues" evidence="1">
    <location>
        <begin position="20"/>
        <end position="32"/>
    </location>
</feature>
<evidence type="ECO:0000256" key="1">
    <source>
        <dbReference type="SAM" id="MobiDB-lite"/>
    </source>
</evidence>
<evidence type="ECO:0000313" key="2">
    <source>
        <dbReference type="EMBL" id="RDB20380.1"/>
    </source>
</evidence>
<gene>
    <name evidence="2" type="ORF">Hypma_012511</name>
</gene>
<accession>A0A369JGQ4</accession>
<dbReference type="AlphaFoldDB" id="A0A369JGQ4"/>
<organism evidence="2 3">
    <name type="scientific">Hypsizygus marmoreus</name>
    <name type="common">White beech mushroom</name>
    <name type="synonym">Agaricus marmoreus</name>
    <dbReference type="NCBI Taxonomy" id="39966"/>
    <lineage>
        <taxon>Eukaryota</taxon>
        <taxon>Fungi</taxon>
        <taxon>Dikarya</taxon>
        <taxon>Basidiomycota</taxon>
        <taxon>Agaricomycotina</taxon>
        <taxon>Agaricomycetes</taxon>
        <taxon>Agaricomycetidae</taxon>
        <taxon>Agaricales</taxon>
        <taxon>Tricholomatineae</taxon>
        <taxon>Lyophyllaceae</taxon>
        <taxon>Hypsizygus</taxon>
    </lineage>
</organism>
<feature type="region of interest" description="Disordered" evidence="1">
    <location>
        <begin position="18"/>
        <end position="101"/>
    </location>
</feature>
<dbReference type="InParanoid" id="A0A369JGQ4"/>
<sequence length="155" mass="17560">MITTIPVIVICLPNAVPTSKDYRDPIDHDVPPRCRPPPSKDYYPTVHHDAPLYRHPPPIKEYRRPDPHDSDTQEPRGKKRKLQDVNDGTLHFTKPLPKRVRESTVAGPSRLPRGHINAVADPLEPLVIITSIKIIMMMKFGDRMKILTGLSEIAV</sequence>
<keyword evidence="3" id="KW-1185">Reference proteome</keyword>
<dbReference type="Proteomes" id="UP000076154">
    <property type="component" value="Unassembled WGS sequence"/>
</dbReference>